<comment type="caution">
    <text evidence="2">The sequence shown here is derived from an EMBL/GenBank/DDBJ whole genome shotgun (WGS) entry which is preliminary data.</text>
</comment>
<dbReference type="Proteomes" id="UP000317078">
    <property type="component" value="Unassembled WGS sequence"/>
</dbReference>
<dbReference type="EMBL" id="RCZP01000003">
    <property type="protein sequence ID" value="TPG59672.1"/>
    <property type="molecule type" value="Genomic_DNA"/>
</dbReference>
<dbReference type="AlphaFoldDB" id="A0A502GDE9"/>
<evidence type="ECO:0000313" key="3">
    <source>
        <dbReference type="Proteomes" id="UP000317078"/>
    </source>
</evidence>
<gene>
    <name evidence="2" type="ORF">EAH89_05395</name>
</gene>
<proteinExistence type="predicted"/>
<feature type="compositionally biased region" description="Low complexity" evidence="1">
    <location>
        <begin position="98"/>
        <end position="108"/>
    </location>
</feature>
<accession>A0A502GDE9</accession>
<dbReference type="RefSeq" id="WP_140881768.1">
    <property type="nucleotide sequence ID" value="NZ_RCZP01000003.1"/>
</dbReference>
<organism evidence="2 3">
    <name type="scientific">Muricoccus nepalensis</name>
    <dbReference type="NCBI Taxonomy" id="1854500"/>
    <lineage>
        <taxon>Bacteria</taxon>
        <taxon>Pseudomonadati</taxon>
        <taxon>Pseudomonadota</taxon>
        <taxon>Alphaproteobacteria</taxon>
        <taxon>Acetobacterales</taxon>
        <taxon>Roseomonadaceae</taxon>
        <taxon>Muricoccus</taxon>
    </lineage>
</organism>
<name>A0A502GDE9_9PROT</name>
<protein>
    <submittedName>
        <fullName evidence="2">Uncharacterized protein</fullName>
    </submittedName>
</protein>
<reference evidence="2 3" key="1">
    <citation type="journal article" date="2019" name="Environ. Microbiol.">
        <title>Species interactions and distinct microbial communities in high Arctic permafrost affected cryosols are associated with the CH4 and CO2 gas fluxes.</title>
        <authorList>
            <person name="Altshuler I."/>
            <person name="Hamel J."/>
            <person name="Turney S."/>
            <person name="Magnuson E."/>
            <person name="Levesque R."/>
            <person name="Greer C."/>
            <person name="Whyte L.G."/>
        </authorList>
    </citation>
    <scope>NUCLEOTIDE SEQUENCE [LARGE SCALE GENOMIC DNA]</scope>
    <source>
        <strain evidence="2 3">S9.3B</strain>
    </source>
</reference>
<keyword evidence="3" id="KW-1185">Reference proteome</keyword>
<evidence type="ECO:0000256" key="1">
    <source>
        <dbReference type="SAM" id="MobiDB-lite"/>
    </source>
</evidence>
<evidence type="ECO:0000313" key="2">
    <source>
        <dbReference type="EMBL" id="TPG59672.1"/>
    </source>
</evidence>
<sequence>MSWRSVTGAWLAACLSSWPACRPALGAGPDGLPPDPSTEVVAFCRAAGSACECSLEGVETLLDPATYARFLAVMHRAGALTGNELAALERQRRSACDAPAAGTAATERPAPRESTAGLSTPVGSRAWHGGGPRRSGPAKTREGAP</sequence>
<feature type="region of interest" description="Disordered" evidence="1">
    <location>
        <begin position="91"/>
        <end position="145"/>
    </location>
</feature>